<dbReference type="AlphaFoldDB" id="A0A1H7ZQ50"/>
<dbReference type="Gene3D" id="3.40.50.12370">
    <property type="match status" value="1"/>
</dbReference>
<reference evidence="1 2" key="1">
    <citation type="submission" date="2016-10" db="EMBL/GenBank/DDBJ databases">
        <authorList>
            <person name="de Groot N.N."/>
        </authorList>
    </citation>
    <scope>NUCLEOTIDE SEQUENCE [LARGE SCALE GENOMIC DNA]</scope>
    <source>
        <strain evidence="1 2">DSM 21039</strain>
    </source>
</reference>
<dbReference type="EMBL" id="FOBB01000005">
    <property type="protein sequence ID" value="SEM59688.1"/>
    <property type="molecule type" value="Genomic_DNA"/>
</dbReference>
<dbReference type="STRING" id="573321.SAMN04488505_105142"/>
<evidence type="ECO:0008006" key="3">
    <source>
        <dbReference type="Google" id="ProtNLM"/>
    </source>
</evidence>
<dbReference type="SUPFAM" id="SSF52402">
    <property type="entry name" value="Adenine nucleotide alpha hydrolases-like"/>
    <property type="match status" value="2"/>
</dbReference>
<organism evidence="1 2">
    <name type="scientific">Chitinophaga rupis</name>
    <dbReference type="NCBI Taxonomy" id="573321"/>
    <lineage>
        <taxon>Bacteria</taxon>
        <taxon>Pseudomonadati</taxon>
        <taxon>Bacteroidota</taxon>
        <taxon>Chitinophagia</taxon>
        <taxon>Chitinophagales</taxon>
        <taxon>Chitinophagaceae</taxon>
        <taxon>Chitinophaga</taxon>
    </lineage>
</organism>
<dbReference type="Proteomes" id="UP000198984">
    <property type="component" value="Unassembled WGS sequence"/>
</dbReference>
<evidence type="ECO:0000313" key="2">
    <source>
        <dbReference type="Proteomes" id="UP000198984"/>
    </source>
</evidence>
<name>A0A1H7ZQ50_9BACT</name>
<keyword evidence="2" id="KW-1185">Reference proteome</keyword>
<gene>
    <name evidence="1" type="ORF">SAMN04488505_105142</name>
</gene>
<sequence>MEKIILILAGEQPTDHVLSFFHYLSGLGRYRFHVLFFQPARYAEKPVLKKALGFPYVESIVAGDLPEYVSKRQEIEENMSDFINTCNKKGLIVSARYLEGPLMESLIEESRFADLIITDAAIGATKQVPGTLLKQLLMSAKCPVIIAPALKSTISEVVFCYDGSNAALFAMKQFTYLLPELNEARGTVVQVKNDDLPPDEKGMIASWLSNHYAYSDVVTLKGEPGNELFTYLLKKRHALVVMGAYGRSLLSNFLQHSQADLFIQSLTYPIFITH</sequence>
<evidence type="ECO:0000313" key="1">
    <source>
        <dbReference type="EMBL" id="SEM59688.1"/>
    </source>
</evidence>
<dbReference type="RefSeq" id="WP_089916263.1">
    <property type="nucleotide sequence ID" value="NZ_FOBB01000005.1"/>
</dbReference>
<accession>A0A1H7ZQ50</accession>
<protein>
    <recommendedName>
        <fullName evidence="3">Nucleotide-binding universal stress protein, UspA family</fullName>
    </recommendedName>
</protein>
<dbReference type="OrthoDB" id="662548at2"/>
<proteinExistence type="predicted"/>